<proteinExistence type="predicted"/>
<protein>
    <submittedName>
        <fullName evidence="3">Zinc-ribbon domain-containing protein</fullName>
    </submittedName>
</protein>
<dbReference type="SUPFAM" id="SSF58100">
    <property type="entry name" value="Bacterial hemolysins"/>
    <property type="match status" value="1"/>
</dbReference>
<dbReference type="STRING" id="1122934.SAMN02745691_02381"/>
<dbReference type="AlphaFoldDB" id="A0A1M6LE28"/>
<dbReference type="Proteomes" id="UP000184342">
    <property type="component" value="Unassembled WGS sequence"/>
</dbReference>
<evidence type="ECO:0000259" key="2">
    <source>
        <dbReference type="Pfam" id="PF13248"/>
    </source>
</evidence>
<evidence type="ECO:0000256" key="1">
    <source>
        <dbReference type="SAM" id="Coils"/>
    </source>
</evidence>
<dbReference type="OrthoDB" id="9788304at2"/>
<name>A0A1M6LE28_9FIRM</name>
<organism evidence="3 4">
    <name type="scientific">Parasporobacterium paucivorans DSM 15970</name>
    <dbReference type="NCBI Taxonomy" id="1122934"/>
    <lineage>
        <taxon>Bacteria</taxon>
        <taxon>Bacillati</taxon>
        <taxon>Bacillota</taxon>
        <taxon>Clostridia</taxon>
        <taxon>Lachnospirales</taxon>
        <taxon>Lachnospiraceae</taxon>
        <taxon>Parasporobacterium</taxon>
    </lineage>
</organism>
<feature type="domain" description="Putative zinc-ribbon" evidence="2">
    <location>
        <begin position="111"/>
        <end position="134"/>
    </location>
</feature>
<evidence type="ECO:0000313" key="3">
    <source>
        <dbReference type="EMBL" id="SHJ69491.1"/>
    </source>
</evidence>
<accession>A0A1M6LE28</accession>
<keyword evidence="4" id="KW-1185">Reference proteome</keyword>
<dbReference type="Pfam" id="PF13248">
    <property type="entry name" value="Zn_ribbon_3"/>
    <property type="match status" value="1"/>
</dbReference>
<gene>
    <name evidence="3" type="ORF">SAMN02745691_02381</name>
</gene>
<dbReference type="RefSeq" id="WP_073994615.1">
    <property type="nucleotide sequence ID" value="NZ_FQYT01000035.1"/>
</dbReference>
<dbReference type="EMBL" id="FQYT01000035">
    <property type="protein sequence ID" value="SHJ69491.1"/>
    <property type="molecule type" value="Genomic_DNA"/>
</dbReference>
<feature type="coiled-coil region" evidence="1">
    <location>
        <begin position="63"/>
        <end position="97"/>
    </location>
</feature>
<dbReference type="InterPro" id="IPR059113">
    <property type="entry name" value="Znf_ribbon"/>
</dbReference>
<keyword evidence="1" id="KW-0175">Coiled coil</keyword>
<evidence type="ECO:0000313" key="4">
    <source>
        <dbReference type="Proteomes" id="UP000184342"/>
    </source>
</evidence>
<sequence length="135" mass="14991">MDLFEKLGEMAKSVGDKANETIELGKLNAKINDEKLKMNVNFQKIGKYYYDRYKAGERMDGNVQSYCEDLDAASKKIDELKKELDNIKNKTDAAKAARAAEDIPESASESIVCENCGHLNKPGTNFCGNCGTKLK</sequence>
<reference evidence="3 4" key="1">
    <citation type="submission" date="2016-11" db="EMBL/GenBank/DDBJ databases">
        <authorList>
            <person name="Jaros S."/>
            <person name="Januszkiewicz K."/>
            <person name="Wedrychowicz H."/>
        </authorList>
    </citation>
    <scope>NUCLEOTIDE SEQUENCE [LARGE SCALE GENOMIC DNA]</scope>
    <source>
        <strain evidence="3 4">DSM 15970</strain>
    </source>
</reference>